<sequence>MGERSMAKARVFISSVNEDGLKPLRRSVFRVLEGLGHEPLMWEENLGPWPSYQNPVEKCLEAVEQSDLYLLFIGTRGGTFDAAAGVTVTHSEFIRAVDKGKTVLVWADAETKAIFFSGIAWKLDEYIAHTVQESGSYPAPMQALDFLRSCQEAPPHIDPYVWLLLHDIRQRGIYVEDLARGVETDWRGYFSDLLRRGLLLLPLEPTIAENSNRLEEAETSFDLLAALLPQVTLEPPHDWKVWLNTIRERLQGRTIEHRYGRWNRETVGSYEACNAASLYRRDGDSMRFISCCGRASAVRSFALNDQSSYIALTYAMGPRAEQVYYTESGQKFFYCVRSGPFVATFHFPAGSSWDQLRYIRYKDSVVSAIIGPNTRLVKLVRLLLGGMRA</sequence>
<gene>
    <name evidence="2" type="ORF">CGZ75_20925</name>
</gene>
<feature type="domain" description="DUF4062" evidence="1">
    <location>
        <begin position="10"/>
        <end position="96"/>
    </location>
</feature>
<evidence type="ECO:0000259" key="1">
    <source>
        <dbReference type="Pfam" id="PF13271"/>
    </source>
</evidence>
<keyword evidence="3" id="KW-1185">Reference proteome</keyword>
<name>A0A229NUB3_9BACL</name>
<dbReference type="AlphaFoldDB" id="A0A229NUB3"/>
<dbReference type="Proteomes" id="UP000215145">
    <property type="component" value="Unassembled WGS sequence"/>
</dbReference>
<dbReference type="EMBL" id="NMUQ01000003">
    <property type="protein sequence ID" value="OXM13506.1"/>
    <property type="molecule type" value="Genomic_DNA"/>
</dbReference>
<reference evidence="2 3" key="1">
    <citation type="submission" date="2017-07" db="EMBL/GenBank/DDBJ databases">
        <title>Paenibacillus herberti R33 genome sequencing and assembly.</title>
        <authorList>
            <person name="Su W."/>
        </authorList>
    </citation>
    <scope>NUCLEOTIDE SEQUENCE [LARGE SCALE GENOMIC DNA]</scope>
    <source>
        <strain evidence="2 3">R33</strain>
    </source>
</reference>
<dbReference type="InterPro" id="IPR025139">
    <property type="entry name" value="DUF4062"/>
</dbReference>
<comment type="caution">
    <text evidence="2">The sequence shown here is derived from an EMBL/GenBank/DDBJ whole genome shotgun (WGS) entry which is preliminary data.</text>
</comment>
<protein>
    <recommendedName>
        <fullName evidence="1">DUF4062 domain-containing protein</fullName>
    </recommendedName>
</protein>
<evidence type="ECO:0000313" key="2">
    <source>
        <dbReference type="EMBL" id="OXM13506.1"/>
    </source>
</evidence>
<dbReference type="Pfam" id="PF13271">
    <property type="entry name" value="DUF4062"/>
    <property type="match status" value="1"/>
</dbReference>
<dbReference type="OrthoDB" id="2899841at2"/>
<proteinExistence type="predicted"/>
<accession>A0A229NUB3</accession>
<evidence type="ECO:0000313" key="3">
    <source>
        <dbReference type="Proteomes" id="UP000215145"/>
    </source>
</evidence>
<organism evidence="2 3">
    <name type="scientific">Paenibacillus herberti</name>
    <dbReference type="NCBI Taxonomy" id="1619309"/>
    <lineage>
        <taxon>Bacteria</taxon>
        <taxon>Bacillati</taxon>
        <taxon>Bacillota</taxon>
        <taxon>Bacilli</taxon>
        <taxon>Bacillales</taxon>
        <taxon>Paenibacillaceae</taxon>
        <taxon>Paenibacillus</taxon>
    </lineage>
</organism>